<dbReference type="InterPro" id="IPR005303">
    <property type="entry name" value="MOCOS_middle"/>
</dbReference>
<name>A0A975EMI5_9RHOB</name>
<dbReference type="PANTHER" id="PTHR36930:SF1">
    <property type="entry name" value="MOSC DOMAIN-CONTAINING PROTEIN"/>
    <property type="match status" value="1"/>
</dbReference>
<dbReference type="EMBL" id="CP060010">
    <property type="protein sequence ID" value="QTN34759.1"/>
    <property type="molecule type" value="Genomic_DNA"/>
</dbReference>
<dbReference type="InterPro" id="IPR011037">
    <property type="entry name" value="Pyrv_Knase-like_insert_dom_sf"/>
</dbReference>
<evidence type="ECO:0000259" key="1">
    <source>
        <dbReference type="PROSITE" id="PS51340"/>
    </source>
</evidence>
<feature type="domain" description="MOSC" evidence="1">
    <location>
        <begin position="79"/>
        <end position="245"/>
    </location>
</feature>
<organism evidence="2 3">
    <name type="scientific">Cognatishimia activa</name>
    <dbReference type="NCBI Taxonomy" id="1715691"/>
    <lineage>
        <taxon>Bacteria</taxon>
        <taxon>Pseudomonadati</taxon>
        <taxon>Pseudomonadota</taxon>
        <taxon>Alphaproteobacteria</taxon>
        <taxon>Rhodobacterales</taxon>
        <taxon>Paracoccaceae</taxon>
        <taxon>Cognatishimia</taxon>
    </lineage>
</organism>
<dbReference type="Pfam" id="PF03473">
    <property type="entry name" value="MOSC"/>
    <property type="match status" value="1"/>
</dbReference>
<dbReference type="InterPro" id="IPR005302">
    <property type="entry name" value="MoCF_Sase_C"/>
</dbReference>
<dbReference type="InterPro" id="IPR052716">
    <property type="entry name" value="MOSC_domain"/>
</dbReference>
<evidence type="ECO:0000313" key="3">
    <source>
        <dbReference type="Proteomes" id="UP000665026"/>
    </source>
</evidence>
<dbReference type="SUPFAM" id="SSF50800">
    <property type="entry name" value="PK beta-barrel domain-like"/>
    <property type="match status" value="1"/>
</dbReference>
<dbReference type="GO" id="GO:0030170">
    <property type="term" value="F:pyridoxal phosphate binding"/>
    <property type="evidence" value="ECO:0007669"/>
    <property type="project" value="InterPro"/>
</dbReference>
<dbReference type="AlphaFoldDB" id="A0A975EMI5"/>
<evidence type="ECO:0000313" key="2">
    <source>
        <dbReference type="EMBL" id="QTN34759.1"/>
    </source>
</evidence>
<dbReference type="GO" id="GO:0030151">
    <property type="term" value="F:molybdenum ion binding"/>
    <property type="evidence" value="ECO:0007669"/>
    <property type="project" value="InterPro"/>
</dbReference>
<gene>
    <name evidence="2" type="ORF">HZ995_09590</name>
</gene>
<dbReference type="KEGG" id="cact:HZ995_09590"/>
<sequence length="245" mass="27143">MTLTVTSLWRHPIKAHGREEVSEVTLVPGQSMPGDRLWAVAHEAAKLDGTNWVRCTNFTRAAGSPKLMAITCKTEAHQLRLSHPDLDDLLFDPNADQATFLEWVMPLMPEGRAKPVKLIEASEQGFTDSSWPSLTLCNHASHKAVEAQLGKDLSIHRWRGNIWFDGLPAWEELDWVGRDLRLGDAVVSVRERTERCMATTSNPDTGERDADTLGALQTFGHKDFSVKIAVTQGGLVRVGDKLGLI</sequence>
<proteinExistence type="predicted"/>
<accession>A0A975EMI5</accession>
<dbReference type="Proteomes" id="UP000665026">
    <property type="component" value="Chromosome"/>
</dbReference>
<dbReference type="PROSITE" id="PS51340">
    <property type="entry name" value="MOSC"/>
    <property type="match status" value="1"/>
</dbReference>
<dbReference type="RefSeq" id="WP_209355446.1">
    <property type="nucleotide sequence ID" value="NZ_CP060010.1"/>
</dbReference>
<protein>
    <submittedName>
        <fullName evidence="2">MOSC domain-containing protein</fullName>
    </submittedName>
</protein>
<dbReference type="Pfam" id="PF03476">
    <property type="entry name" value="MOSC_N"/>
    <property type="match status" value="1"/>
</dbReference>
<dbReference type="PANTHER" id="PTHR36930">
    <property type="entry name" value="METAL-SULFUR CLUSTER BIOSYNTHESIS PROTEINS YUAD-RELATED"/>
    <property type="match status" value="1"/>
</dbReference>
<reference evidence="2" key="1">
    <citation type="submission" date="2020-07" db="EMBL/GenBank/DDBJ databases">
        <title>Genome sequences of bacteria associated with the marine, planktonic diatom Thalassiosira profunda strain ECT2AJA-044.</title>
        <authorList>
            <person name="Gargas C.B."/>
            <person name="Roberts W.R."/>
            <person name="Alverson A.J."/>
        </authorList>
    </citation>
    <scope>NUCLEOTIDE SEQUENCE</scope>
    <source>
        <strain evidence="2">ECT2AJA-044</strain>
    </source>
</reference>
<dbReference type="GO" id="GO:0003824">
    <property type="term" value="F:catalytic activity"/>
    <property type="evidence" value="ECO:0007669"/>
    <property type="project" value="InterPro"/>
</dbReference>